<name>A0A853PMC6_BACFG</name>
<organism evidence="1 2">
    <name type="scientific">Bacteroides fragilis</name>
    <dbReference type="NCBI Taxonomy" id="817"/>
    <lineage>
        <taxon>Bacteria</taxon>
        <taxon>Pseudomonadati</taxon>
        <taxon>Bacteroidota</taxon>
        <taxon>Bacteroidia</taxon>
        <taxon>Bacteroidales</taxon>
        <taxon>Bacteroidaceae</taxon>
        <taxon>Bacteroides</taxon>
    </lineage>
</organism>
<dbReference type="AlphaFoldDB" id="A0A853PMC6"/>
<reference evidence="1 2" key="1">
    <citation type="journal article" date="2016" name="PLoS ONE">
        <title>Genomic Diversity of Enterotoxigenic Strains of Bacteroides fragilis.</title>
        <authorList>
            <person name="Pierce J.V."/>
            <person name="Bernstein H.D."/>
        </authorList>
    </citation>
    <scope>NUCLEOTIDE SEQUENCE [LARGE SCALE GENOMIC DNA]</scope>
    <source>
        <strain evidence="1 2">20793-3</strain>
    </source>
</reference>
<accession>A0A853PMC6</accession>
<dbReference type="EMBL" id="LIDT01000040">
    <property type="protein sequence ID" value="OCR27869.1"/>
    <property type="molecule type" value="Genomic_DNA"/>
</dbReference>
<sequence length="44" mass="5150">MDQVRRNVAEAKVKFPEKQAELLKLLDEMGEDDNPIIAFYKLKD</sequence>
<proteinExistence type="predicted"/>
<comment type="caution">
    <text evidence="1">The sequence shown here is derived from an EMBL/GenBank/DDBJ whole genome shotgun (WGS) entry which is preliminary data.</text>
</comment>
<protein>
    <submittedName>
        <fullName evidence="1">Uncharacterized protein</fullName>
    </submittedName>
</protein>
<evidence type="ECO:0000313" key="1">
    <source>
        <dbReference type="EMBL" id="OCR27869.1"/>
    </source>
</evidence>
<dbReference type="Proteomes" id="UP000093197">
    <property type="component" value="Unassembled WGS sequence"/>
</dbReference>
<gene>
    <name evidence="1" type="ORF">AC094_40550</name>
</gene>
<evidence type="ECO:0000313" key="2">
    <source>
        <dbReference type="Proteomes" id="UP000093197"/>
    </source>
</evidence>